<dbReference type="Proteomes" id="UP000552709">
    <property type="component" value="Unassembled WGS sequence"/>
</dbReference>
<evidence type="ECO:0000313" key="2">
    <source>
        <dbReference type="Proteomes" id="UP000552709"/>
    </source>
</evidence>
<accession>A0A7W8JYU7</accession>
<protein>
    <recommendedName>
        <fullName evidence="3">HTH HARE-type domain-containing protein</fullName>
    </recommendedName>
</protein>
<organism evidence="1 2">
    <name type="scientific">Deinococcus humi</name>
    <dbReference type="NCBI Taxonomy" id="662880"/>
    <lineage>
        <taxon>Bacteria</taxon>
        <taxon>Thermotogati</taxon>
        <taxon>Deinococcota</taxon>
        <taxon>Deinococci</taxon>
        <taxon>Deinococcales</taxon>
        <taxon>Deinococcaceae</taxon>
        <taxon>Deinococcus</taxon>
    </lineage>
</organism>
<comment type="caution">
    <text evidence="1">The sequence shown here is derived from an EMBL/GenBank/DDBJ whole genome shotgun (WGS) entry which is preliminary data.</text>
</comment>
<dbReference type="RefSeq" id="WP_184137482.1">
    <property type="nucleotide sequence ID" value="NZ_JACHFL010000021.1"/>
</dbReference>
<dbReference type="EMBL" id="JACHFL010000021">
    <property type="protein sequence ID" value="MBB5365736.1"/>
    <property type="molecule type" value="Genomic_DNA"/>
</dbReference>
<sequence length="85" mass="9425">MKHAWQYVLKAAKTLHAQGQATFSPQQIVEVALGLGWAGKPQTVQHHVCNQMRADISNAPYPYLDYLGSATYRLNEEGKRAAEGL</sequence>
<dbReference type="AlphaFoldDB" id="A0A7W8JYU7"/>
<reference evidence="1 2" key="1">
    <citation type="submission" date="2020-08" db="EMBL/GenBank/DDBJ databases">
        <title>Genomic Encyclopedia of Type Strains, Phase IV (KMG-IV): sequencing the most valuable type-strain genomes for metagenomic binning, comparative biology and taxonomic classification.</title>
        <authorList>
            <person name="Goeker M."/>
        </authorList>
    </citation>
    <scope>NUCLEOTIDE SEQUENCE [LARGE SCALE GENOMIC DNA]</scope>
    <source>
        <strain evidence="1 2">DSM 27939</strain>
    </source>
</reference>
<keyword evidence="2" id="KW-1185">Reference proteome</keyword>
<evidence type="ECO:0008006" key="3">
    <source>
        <dbReference type="Google" id="ProtNLM"/>
    </source>
</evidence>
<name>A0A7W8JYU7_9DEIO</name>
<evidence type="ECO:0000313" key="1">
    <source>
        <dbReference type="EMBL" id="MBB5365736.1"/>
    </source>
</evidence>
<gene>
    <name evidence="1" type="ORF">HNQ08_004862</name>
</gene>
<proteinExistence type="predicted"/>